<dbReference type="Proteomes" id="UP000044938">
    <property type="component" value="Unassembled WGS sequence"/>
</dbReference>
<reference evidence="1" key="3">
    <citation type="submission" date="2015-03" db="EMBL/GenBank/DDBJ databases">
        <authorList>
            <person name="Murphy D."/>
        </authorList>
    </citation>
    <scope>NUCLEOTIDE SEQUENCE [LARGE SCALE GENOMIC DNA]</scope>
    <source>
        <strain evidence="1">K00500041</strain>
    </source>
</reference>
<proteinExistence type="predicted"/>
<evidence type="ECO:0000313" key="6">
    <source>
        <dbReference type="Proteomes" id="UP000044938"/>
    </source>
</evidence>
<dbReference type="Proteomes" id="UP000038802">
    <property type="component" value="Unassembled WGS sequence"/>
</dbReference>
<evidence type="ECO:0000313" key="3">
    <source>
        <dbReference type="EMBL" id="COY04094.1"/>
    </source>
</evidence>
<gene>
    <name evidence="1" type="ORF">ERS007703_01122</name>
    <name evidence="2" type="ORF">ERS007720_01189</name>
    <name evidence="3" type="ORF">ERS007739_02044</name>
</gene>
<dbReference type="AlphaFoldDB" id="A0A0U0RA47"/>
<dbReference type="EMBL" id="CSAJ01000109">
    <property type="protein sequence ID" value="COV91524.1"/>
    <property type="molecule type" value="Genomic_DNA"/>
</dbReference>
<dbReference type="EMBL" id="CSBK01000879">
    <property type="protein sequence ID" value="COY04094.1"/>
    <property type="molecule type" value="Genomic_DNA"/>
</dbReference>
<organism evidence="1 4">
    <name type="scientific">Mycobacterium tuberculosis</name>
    <dbReference type="NCBI Taxonomy" id="1773"/>
    <lineage>
        <taxon>Bacteria</taxon>
        <taxon>Bacillati</taxon>
        <taxon>Actinomycetota</taxon>
        <taxon>Actinomycetes</taxon>
        <taxon>Mycobacteriales</taxon>
        <taxon>Mycobacteriaceae</taxon>
        <taxon>Mycobacterium</taxon>
        <taxon>Mycobacterium tuberculosis complex</taxon>
    </lineage>
</organism>
<accession>A0A0U0RA47</accession>
<reference evidence="3" key="2">
    <citation type="submission" date="2015-03" db="EMBL/GenBank/DDBJ databases">
        <authorList>
            <consortium name="Pathogen Informatics"/>
            <person name="Murphy D."/>
        </authorList>
    </citation>
    <scope>NUCLEOTIDE SEQUENCE</scope>
    <source>
        <strain evidence="3">N09902308</strain>
    </source>
</reference>
<name>A0A0U0RA47_MYCTX</name>
<evidence type="ECO:0000313" key="4">
    <source>
        <dbReference type="Proteomes" id="UP000038802"/>
    </source>
</evidence>
<sequence length="187" mass="20329">MRLSSRACAQIISAAARYSANASASVRSTAAKSTPWPGTTFIPDSRSAKVLSPRARAEATACALVIPPGSPRPITPLNSKSVAWPRIRGTMTPIVVPAIPSVITAMLSRRCGASRFTSRAADPQKSRDRMFGGGLAARGRAPGGAVTLHPRPWRSAIVRRRIRHRWGNRPAAFRGCPCRRSYRYRQR</sequence>
<evidence type="ECO:0000313" key="2">
    <source>
        <dbReference type="EMBL" id="COV91524.1"/>
    </source>
</evidence>
<evidence type="ECO:0000313" key="1">
    <source>
        <dbReference type="EMBL" id="COV31867.1"/>
    </source>
</evidence>
<evidence type="ECO:0000313" key="5">
    <source>
        <dbReference type="Proteomes" id="UP000039021"/>
    </source>
</evidence>
<reference evidence="4 5" key="1">
    <citation type="submission" date="2015-03" db="EMBL/GenBank/DDBJ databases">
        <authorList>
            <consortium name="Pathogen Informatics"/>
        </authorList>
    </citation>
    <scope>NUCLEOTIDE SEQUENCE [LARGE SCALE GENOMIC DNA]</scope>
    <source>
        <strain evidence="4">K00500041</strain>
        <strain evidence="2 6">M09401471</strain>
        <strain evidence="5">N09902308</strain>
    </source>
</reference>
<dbReference type="EMBL" id="CSAE01000086">
    <property type="protein sequence ID" value="COV31867.1"/>
    <property type="molecule type" value="Genomic_DNA"/>
</dbReference>
<dbReference type="Proteomes" id="UP000039021">
    <property type="component" value="Unassembled WGS sequence"/>
</dbReference>
<protein>
    <submittedName>
        <fullName evidence="1">Uncharacterized protein</fullName>
    </submittedName>
</protein>